<organism evidence="5 6">
    <name type="scientific">Pseudohalioglobus lutimaris</name>
    <dbReference type="NCBI Taxonomy" id="1737061"/>
    <lineage>
        <taxon>Bacteria</taxon>
        <taxon>Pseudomonadati</taxon>
        <taxon>Pseudomonadota</taxon>
        <taxon>Gammaproteobacteria</taxon>
        <taxon>Cellvibrionales</taxon>
        <taxon>Halieaceae</taxon>
        <taxon>Pseudohalioglobus</taxon>
    </lineage>
</organism>
<dbReference type="GO" id="GO:1990281">
    <property type="term" value="C:efflux pump complex"/>
    <property type="evidence" value="ECO:0007669"/>
    <property type="project" value="TreeGrafter"/>
</dbReference>
<dbReference type="EMBL" id="PKUS01000018">
    <property type="protein sequence ID" value="PLW68192.1"/>
    <property type="molecule type" value="Genomic_DNA"/>
</dbReference>
<evidence type="ECO:0000313" key="6">
    <source>
        <dbReference type="Proteomes" id="UP000235005"/>
    </source>
</evidence>
<sequence length="348" mass="37634">MMNKLLLPLAAVALLLAMMAWMAGYFSEKIEPGLAQPATANTADAVEVRREVATFTEPVPASVEAKEATIISSRLLARITSINVRAGDYVEEGQLLLELEQADLLARAQQARDRVQSVEARMREAQQNLDRSEALHKRGLIAVAARDAARADAAALEADLSSARQSLQEAEAAVGFSEIRSPIAGRVVDRFAEPGDTASPGAKLLSLYNPFSLWVEARVREQLALSLEMGQTLTVEVPSLGKTLDARIEEIVPAADPGSRSFLVKAVLPSEKNLLPGMYARMLVPAGERVRMLVPADRVAQVGQLDVVWVAQEGTVVRRFVRLGRPAGQDMVEVVSGLAEGERVMPRP</sequence>
<feature type="coiled-coil region" evidence="2">
    <location>
        <begin position="101"/>
        <end position="173"/>
    </location>
</feature>
<name>A0A2N5X128_9GAMM</name>
<reference evidence="5 6" key="1">
    <citation type="submission" date="2018-01" db="EMBL/GenBank/DDBJ databases">
        <title>The draft genome sequence of Halioglobus lutimaris HF004.</title>
        <authorList>
            <person name="Du Z.-J."/>
            <person name="Shi M.-J."/>
        </authorList>
    </citation>
    <scope>NUCLEOTIDE SEQUENCE [LARGE SCALE GENOMIC DNA]</scope>
    <source>
        <strain evidence="5 6">HF004</strain>
    </source>
</reference>
<keyword evidence="6" id="KW-1185">Reference proteome</keyword>
<proteinExistence type="inferred from homology"/>
<dbReference type="Gene3D" id="2.40.30.170">
    <property type="match status" value="1"/>
</dbReference>
<dbReference type="PANTHER" id="PTHR30469:SF15">
    <property type="entry name" value="HLYD FAMILY OF SECRETION PROTEINS"/>
    <property type="match status" value="1"/>
</dbReference>
<dbReference type="PANTHER" id="PTHR30469">
    <property type="entry name" value="MULTIDRUG RESISTANCE PROTEIN MDTA"/>
    <property type="match status" value="1"/>
</dbReference>
<accession>A0A2N5X128</accession>
<dbReference type="Gene3D" id="2.40.50.100">
    <property type="match status" value="1"/>
</dbReference>
<dbReference type="Pfam" id="PF25954">
    <property type="entry name" value="Beta-barrel_RND_2"/>
    <property type="match status" value="1"/>
</dbReference>
<evidence type="ECO:0000313" key="5">
    <source>
        <dbReference type="EMBL" id="PLW68192.1"/>
    </source>
</evidence>
<keyword evidence="2" id="KW-0175">Coiled coil</keyword>
<protein>
    <submittedName>
        <fullName evidence="5">Efflux RND transporter periplasmic adaptor subunit</fullName>
    </submittedName>
</protein>
<dbReference type="AlphaFoldDB" id="A0A2N5X128"/>
<feature type="domain" description="CusB-like beta-barrel" evidence="3">
    <location>
        <begin position="213"/>
        <end position="283"/>
    </location>
</feature>
<dbReference type="SUPFAM" id="SSF111369">
    <property type="entry name" value="HlyD-like secretion proteins"/>
    <property type="match status" value="1"/>
</dbReference>
<dbReference type="RefSeq" id="WP_101518350.1">
    <property type="nucleotide sequence ID" value="NZ_PKUS01000018.1"/>
</dbReference>
<dbReference type="NCBIfam" id="TIGR01730">
    <property type="entry name" value="RND_mfp"/>
    <property type="match status" value="1"/>
</dbReference>
<feature type="domain" description="CzcB-like barrel-sandwich hybrid" evidence="4">
    <location>
        <begin position="70"/>
        <end position="205"/>
    </location>
</feature>
<dbReference type="InterPro" id="IPR058792">
    <property type="entry name" value="Beta-barrel_RND_2"/>
</dbReference>
<dbReference type="InterPro" id="IPR058647">
    <property type="entry name" value="BSH_CzcB-like"/>
</dbReference>
<dbReference type="Gene3D" id="2.40.420.20">
    <property type="match status" value="1"/>
</dbReference>
<dbReference type="GO" id="GO:0015562">
    <property type="term" value="F:efflux transmembrane transporter activity"/>
    <property type="evidence" value="ECO:0007669"/>
    <property type="project" value="TreeGrafter"/>
</dbReference>
<evidence type="ECO:0000256" key="1">
    <source>
        <dbReference type="ARBA" id="ARBA00009477"/>
    </source>
</evidence>
<dbReference type="Gene3D" id="1.10.287.470">
    <property type="entry name" value="Helix hairpin bin"/>
    <property type="match status" value="1"/>
</dbReference>
<comment type="similarity">
    <text evidence="1">Belongs to the membrane fusion protein (MFP) (TC 8.A.1) family.</text>
</comment>
<dbReference type="Pfam" id="PF25973">
    <property type="entry name" value="BSH_CzcB"/>
    <property type="match status" value="1"/>
</dbReference>
<gene>
    <name evidence="5" type="ORF">C0039_13460</name>
</gene>
<evidence type="ECO:0000256" key="2">
    <source>
        <dbReference type="SAM" id="Coils"/>
    </source>
</evidence>
<dbReference type="OrthoDB" id="5730196at2"/>
<evidence type="ECO:0000259" key="4">
    <source>
        <dbReference type="Pfam" id="PF25973"/>
    </source>
</evidence>
<dbReference type="InterPro" id="IPR006143">
    <property type="entry name" value="RND_pump_MFP"/>
</dbReference>
<comment type="caution">
    <text evidence="5">The sequence shown here is derived from an EMBL/GenBank/DDBJ whole genome shotgun (WGS) entry which is preliminary data.</text>
</comment>
<evidence type="ECO:0000259" key="3">
    <source>
        <dbReference type="Pfam" id="PF25954"/>
    </source>
</evidence>
<dbReference type="Proteomes" id="UP000235005">
    <property type="component" value="Unassembled WGS sequence"/>
</dbReference>